<dbReference type="Gene3D" id="2.170.130.10">
    <property type="entry name" value="TonB-dependent receptor, plug domain"/>
    <property type="match status" value="1"/>
</dbReference>
<accession>A0A382BUW2</accession>
<gene>
    <name evidence="1" type="ORF">METZ01_LOCUS170462</name>
</gene>
<name>A0A382BUW2_9ZZZZ</name>
<protein>
    <submittedName>
        <fullName evidence="1">Uncharacterized protein</fullName>
    </submittedName>
</protein>
<proteinExistence type="predicted"/>
<feature type="non-terminal residue" evidence="1">
    <location>
        <position position="79"/>
    </location>
</feature>
<dbReference type="InterPro" id="IPR037066">
    <property type="entry name" value="Plug_dom_sf"/>
</dbReference>
<reference evidence="1" key="1">
    <citation type="submission" date="2018-05" db="EMBL/GenBank/DDBJ databases">
        <authorList>
            <person name="Lanie J.A."/>
            <person name="Ng W.-L."/>
            <person name="Kazmierczak K.M."/>
            <person name="Andrzejewski T.M."/>
            <person name="Davidsen T.M."/>
            <person name="Wayne K.J."/>
            <person name="Tettelin H."/>
            <person name="Glass J.I."/>
            <person name="Rusch D."/>
            <person name="Podicherti R."/>
            <person name="Tsui H.-C.T."/>
            <person name="Winkler M.E."/>
        </authorList>
    </citation>
    <scope>NUCLEOTIDE SEQUENCE</scope>
</reference>
<evidence type="ECO:0000313" key="1">
    <source>
        <dbReference type="EMBL" id="SVB17608.1"/>
    </source>
</evidence>
<sequence length="79" mass="8299">MLERNTKIALTPVAGAVLAALYPAVDAIAQDGGSLVLEEIIVTATKRTLSIQDIPATVQAITQESLAQMGAKSMEDFAR</sequence>
<dbReference type="AlphaFoldDB" id="A0A382BUW2"/>
<organism evidence="1">
    <name type="scientific">marine metagenome</name>
    <dbReference type="NCBI Taxonomy" id="408172"/>
    <lineage>
        <taxon>unclassified sequences</taxon>
        <taxon>metagenomes</taxon>
        <taxon>ecological metagenomes</taxon>
    </lineage>
</organism>
<dbReference type="EMBL" id="UINC01031483">
    <property type="protein sequence ID" value="SVB17608.1"/>
    <property type="molecule type" value="Genomic_DNA"/>
</dbReference>
<dbReference type="SUPFAM" id="SSF56935">
    <property type="entry name" value="Porins"/>
    <property type="match status" value="1"/>
</dbReference>